<evidence type="ECO:0000256" key="1">
    <source>
        <dbReference type="SAM" id="Phobius"/>
    </source>
</evidence>
<dbReference type="CTD" id="36385033"/>
<keyword evidence="1" id="KW-1133">Transmembrane helix</keyword>
<reference evidence="2" key="2">
    <citation type="submission" date="2014-09" db="EMBL/GenBank/DDBJ databases">
        <authorList>
            <person name="Aslett A.Martin."/>
        </authorList>
    </citation>
    <scope>NUCLEOTIDE SEQUENCE</scope>
    <source>
        <strain evidence="2">ED321 Heterogonic</strain>
    </source>
</reference>
<reference evidence="4" key="3">
    <citation type="submission" date="2020-12" db="UniProtKB">
        <authorList>
            <consortium name="WormBaseParasite"/>
        </authorList>
    </citation>
    <scope>IDENTIFICATION</scope>
</reference>
<evidence type="ECO:0000313" key="3">
    <source>
        <dbReference type="Proteomes" id="UP000035682"/>
    </source>
</evidence>
<dbReference type="EMBL" id="LN609397">
    <property type="protein sequence ID" value="CEF60223.1"/>
    <property type="molecule type" value="Genomic_DNA"/>
</dbReference>
<accession>A0A090MQ23</accession>
<dbReference type="AlphaFoldDB" id="A0A090MQ23"/>
<evidence type="ECO:0000313" key="4">
    <source>
        <dbReference type="WBParaSite" id="SRAE_X000196300.1"/>
    </source>
</evidence>
<evidence type="ECO:0000313" key="5">
    <source>
        <dbReference type="WormBase" id="SRAE_X000196300"/>
    </source>
</evidence>
<keyword evidence="1" id="KW-0812">Transmembrane</keyword>
<sequence length="418" mass="49452">MNHSTIDNQTGSCENNNNDISAVDNFNVFESEDIKSYDIKHDSTIINSDIVNNFKKVTTVTNDYGDKGNELSNKNYQRSAFTYLQIKDDLPSFKFYQSLLRKILEMDFEDEILSVKQDNEKRFDEVENILFKAIYYVFKKTELEFHGLYIITSIQESLSNILELPLNFSIRKTLFSLIFFMTSHPSIKGKFHCTNERLADIIAYNTYLKYFVPFLEIAIIETISNEENFEFRIMVKMLYDRICYNFNYNILPLQKQFVDQYLSFLKFGLELFSQGIVKIFSSCKEHKEKIEIEFVDTILVIENIIIHILYIVQRRGNKRLTKETFNGPTKRTLFTLGLVIYQIGYLFLTHGIHYLIFIHHVKLWKIIMEFIIDSEDFDDDESLKEEVISNFGCLENFKNCFDDLVKLYIDKKEEESNK</sequence>
<dbReference type="WBParaSite" id="SRAE_X000196300.1">
    <property type="protein sequence ID" value="SRAE_X000196300.1"/>
    <property type="gene ID" value="WBGene00267539"/>
</dbReference>
<evidence type="ECO:0000313" key="2">
    <source>
        <dbReference type="EMBL" id="CEF60223.1"/>
    </source>
</evidence>
<dbReference type="Proteomes" id="UP000035682">
    <property type="component" value="Unplaced"/>
</dbReference>
<keyword evidence="3" id="KW-1185">Reference proteome</keyword>
<reference evidence="3" key="1">
    <citation type="submission" date="2014-09" db="EMBL/GenBank/DDBJ databases">
        <authorList>
            <person name="Martin A.A."/>
        </authorList>
    </citation>
    <scope>NUCLEOTIDE SEQUENCE</scope>
    <source>
        <strain evidence="3">ED321</strain>
    </source>
</reference>
<proteinExistence type="predicted"/>
<name>A0A090MQ23_STRRB</name>
<gene>
    <name evidence="2 4 5" type="ORF">SRAE_X000196300</name>
</gene>
<organism evidence="2">
    <name type="scientific">Strongyloides ratti</name>
    <name type="common">Parasitic roundworm</name>
    <dbReference type="NCBI Taxonomy" id="34506"/>
    <lineage>
        <taxon>Eukaryota</taxon>
        <taxon>Metazoa</taxon>
        <taxon>Ecdysozoa</taxon>
        <taxon>Nematoda</taxon>
        <taxon>Chromadorea</taxon>
        <taxon>Rhabditida</taxon>
        <taxon>Tylenchina</taxon>
        <taxon>Panagrolaimomorpha</taxon>
        <taxon>Strongyloidoidea</taxon>
        <taxon>Strongyloididae</taxon>
        <taxon>Strongyloides</taxon>
    </lineage>
</organism>
<dbReference type="WormBase" id="SRAE_X000196300">
    <property type="protein sequence ID" value="SRP01259"/>
    <property type="gene ID" value="WBGene00267539"/>
</dbReference>
<dbReference type="GeneID" id="36385033"/>
<keyword evidence="1" id="KW-0472">Membrane</keyword>
<feature type="transmembrane region" description="Helical" evidence="1">
    <location>
        <begin position="333"/>
        <end position="356"/>
    </location>
</feature>
<protein>
    <submittedName>
        <fullName evidence="2 4">Uncharacterized protein</fullName>
    </submittedName>
</protein>
<feature type="transmembrane region" description="Helical" evidence="1">
    <location>
        <begin position="294"/>
        <end position="312"/>
    </location>
</feature>
<dbReference type="RefSeq" id="XP_024499432.1">
    <property type="nucleotide sequence ID" value="XM_024654862.1"/>
</dbReference>